<organism evidence="1 2">
    <name type="scientific">Violaceomyces palustris</name>
    <dbReference type="NCBI Taxonomy" id="1673888"/>
    <lineage>
        <taxon>Eukaryota</taxon>
        <taxon>Fungi</taxon>
        <taxon>Dikarya</taxon>
        <taxon>Basidiomycota</taxon>
        <taxon>Ustilaginomycotina</taxon>
        <taxon>Ustilaginomycetes</taxon>
        <taxon>Violaceomycetales</taxon>
        <taxon>Violaceomycetaceae</taxon>
        <taxon>Violaceomyces</taxon>
    </lineage>
</organism>
<evidence type="ECO:0000313" key="1">
    <source>
        <dbReference type="EMBL" id="PWN49338.1"/>
    </source>
</evidence>
<dbReference type="EMBL" id="KZ820065">
    <property type="protein sequence ID" value="PWN49338.1"/>
    <property type="molecule type" value="Genomic_DNA"/>
</dbReference>
<sequence>MPSLAQGPSSKSAIAVRERQEDLAKKFDANSQDLVNFQRVAIDELVPSLSEQLDLSDEGRNRVALFLQDPATLFRFYRRARYNREQALALLTSTLQWRIRTELDLMSYSTLHPMYVSPPPPNPPLFWINSNFRDLYGRPCGVINLRSVERTAENTTEQLKEFVVASMEIVRRFLADLYQSRLSLSKPLSAQAQDRDPTSPILQMVIAIDLQGSGMANLELELLPFLLDLLKNHFPGMVGAVYILHYGWVHAGMWAVAKRVLPQQALARIFFPSDEELRDHFEKANIPRAYGGDLDVQIEASSNDVLKKYGRPRRLPTSVSFGSSAFTTPFGTPAALEKSMTLSRCGSYESIYEVFYSASGTPWASRPITPSYSGLSTPRGNHGSNEASTPTLKMTPSAARKLKHLQMTRGELSLAAEQADEERLHSAIRSRSRSNSKVDSGLLLHHPHARFPAVESQRQVRFEPHSSPERRVGFPRKFDLHLPGQGATDDRLPSDSESDDSGKAGEKPPLSPSTSFTSARFSAAEEGERLTRLKRTDEDFLARWRDQPLNMKSSPSPSAEYPEDPDSPRLQVPEFTESTTFVSALPAFFSQRSRKYNARDGHVSPYNADNPFFGYPAYANEGSGTTPKHLHARRRKRDLLRTLTYLFVLRILALHRRARWQAAFVVKELARTFVVGGMRIESKGEEIRKGSKIQRLSRLTRMFCMLIFLLAVRPSWRRALFYKVGQAILGVELVYARVSEMRRERQRRDEETWVGNSRSGFHLRERLGIKPSSETTRIPGRIGSSTAIQVAGGSNGKGSSSSPSRYRGPLAVAGSAIAIATLGYYLYNSFQQSKGRRGDDEDEDGSQRRGGGGGPKPSTSSSRNKSKVKPTMSISLAEPFRIQGGGLEKLRDLLGILSDQFLVHLLIAFYQEEEVTRSLNRLSKGLGEIEGFDKRRILQYSTYKGRWAIPRAISCDLHVEMIDQRIWRRGGDRLLSDEGEEEEEEEDRVGKVLKELEKIQKSSQLVLIVLLPEPSEEGDQTEGREEMEKLTGEISKREENDPNGRIKLIDLRSRAGQADLDWSDLGRKIGAFREYWN</sequence>
<dbReference type="Proteomes" id="UP000245626">
    <property type="component" value="Unassembled WGS sequence"/>
</dbReference>
<protein>
    <submittedName>
        <fullName evidence="1">Uncharacterized protein</fullName>
    </submittedName>
</protein>
<name>A0ACD0NU21_9BASI</name>
<reference evidence="1 2" key="1">
    <citation type="journal article" date="2018" name="Mol. Biol. Evol.">
        <title>Broad Genomic Sampling Reveals a Smut Pathogenic Ancestry of the Fungal Clade Ustilaginomycotina.</title>
        <authorList>
            <person name="Kijpornyongpan T."/>
            <person name="Mondo S.J."/>
            <person name="Barry K."/>
            <person name="Sandor L."/>
            <person name="Lee J."/>
            <person name="Lipzen A."/>
            <person name="Pangilinan J."/>
            <person name="LaButti K."/>
            <person name="Hainaut M."/>
            <person name="Henrissat B."/>
            <person name="Grigoriev I.V."/>
            <person name="Spatafora J.W."/>
            <person name="Aime M.C."/>
        </authorList>
    </citation>
    <scope>NUCLEOTIDE SEQUENCE [LARGE SCALE GENOMIC DNA]</scope>
    <source>
        <strain evidence="1 2">SA 807</strain>
    </source>
</reference>
<accession>A0ACD0NU21</accession>
<proteinExistence type="predicted"/>
<evidence type="ECO:0000313" key="2">
    <source>
        <dbReference type="Proteomes" id="UP000245626"/>
    </source>
</evidence>
<keyword evidence="2" id="KW-1185">Reference proteome</keyword>
<gene>
    <name evidence="1" type="ORF">IE53DRAFT_346054</name>
</gene>